<dbReference type="Pfam" id="PF13561">
    <property type="entry name" value="adh_short_C2"/>
    <property type="match status" value="1"/>
</dbReference>
<dbReference type="PRINTS" id="PR00081">
    <property type="entry name" value="GDHRDH"/>
</dbReference>
<organism evidence="2 3">
    <name type="scientific">Candidatus Pullilachnospira gallistercoris</name>
    <dbReference type="NCBI Taxonomy" id="2840911"/>
    <lineage>
        <taxon>Bacteria</taxon>
        <taxon>Bacillati</taxon>
        <taxon>Bacillota</taxon>
        <taxon>Clostridia</taxon>
        <taxon>Lachnospirales</taxon>
        <taxon>Lachnospiraceae</taxon>
        <taxon>Lachnospiraceae incertae sedis</taxon>
        <taxon>Candidatus Pullilachnospira</taxon>
    </lineage>
</organism>
<dbReference type="InterPro" id="IPR036291">
    <property type="entry name" value="NAD(P)-bd_dom_sf"/>
</dbReference>
<dbReference type="AlphaFoldDB" id="A0A9D1JAB8"/>
<dbReference type="Proteomes" id="UP000823912">
    <property type="component" value="Unassembled WGS sequence"/>
</dbReference>
<reference evidence="2" key="1">
    <citation type="submission" date="2020-10" db="EMBL/GenBank/DDBJ databases">
        <authorList>
            <person name="Gilroy R."/>
        </authorList>
    </citation>
    <scope>NUCLEOTIDE SEQUENCE</scope>
    <source>
        <strain evidence="2">ChiSjej5B23-6657</strain>
    </source>
</reference>
<sequence length="275" mass="29607">MADVCVITGGGSGMGLAAAKYMPKEKILVLAGRTEAKLQRAIEELKAEGHEAYAKACDTSKRESVRVLAEYAASLGEVKNVINSAGLSPNMAEAETILRVNALGTVYMNEEFSKVMKAGSVIVDVASNSAYVLPGFLISKKVYALADQDERLFLQKMLKKCRMAKEGYARNGMAYAFSKNFVVWYAKKCAFAYGKKGIRVVSLSPGLIATDMGNLEKEEGGSLIPLTAEERMGKPEELGFALATVADERNGYLAGVDVLCDGGSVSGKEFKKKRK</sequence>
<gene>
    <name evidence="2" type="ORF">IAA55_00780</name>
</gene>
<comment type="similarity">
    <text evidence="1">Belongs to the short-chain dehydrogenases/reductases (SDR) family.</text>
</comment>
<proteinExistence type="inferred from homology"/>
<dbReference type="SUPFAM" id="SSF51735">
    <property type="entry name" value="NAD(P)-binding Rossmann-fold domains"/>
    <property type="match status" value="1"/>
</dbReference>
<reference evidence="2" key="2">
    <citation type="journal article" date="2021" name="PeerJ">
        <title>Extensive microbial diversity within the chicken gut microbiome revealed by metagenomics and culture.</title>
        <authorList>
            <person name="Gilroy R."/>
            <person name="Ravi A."/>
            <person name="Getino M."/>
            <person name="Pursley I."/>
            <person name="Horton D.L."/>
            <person name="Alikhan N.F."/>
            <person name="Baker D."/>
            <person name="Gharbi K."/>
            <person name="Hall N."/>
            <person name="Watson M."/>
            <person name="Adriaenssens E.M."/>
            <person name="Foster-Nyarko E."/>
            <person name="Jarju S."/>
            <person name="Secka A."/>
            <person name="Antonio M."/>
            <person name="Oren A."/>
            <person name="Chaudhuri R.R."/>
            <person name="La Ragione R."/>
            <person name="Hildebrand F."/>
            <person name="Pallen M.J."/>
        </authorList>
    </citation>
    <scope>NUCLEOTIDE SEQUENCE</scope>
    <source>
        <strain evidence="2">ChiSjej5B23-6657</strain>
    </source>
</reference>
<protein>
    <submittedName>
        <fullName evidence="2">SDR family NAD(P)-dependent oxidoreductase</fullName>
    </submittedName>
</protein>
<dbReference type="InterPro" id="IPR002347">
    <property type="entry name" value="SDR_fam"/>
</dbReference>
<dbReference type="Pfam" id="PF00106">
    <property type="entry name" value="adh_short"/>
    <property type="match status" value="1"/>
</dbReference>
<evidence type="ECO:0000256" key="1">
    <source>
        <dbReference type="ARBA" id="ARBA00006484"/>
    </source>
</evidence>
<comment type="caution">
    <text evidence="2">The sequence shown here is derived from an EMBL/GenBank/DDBJ whole genome shotgun (WGS) entry which is preliminary data.</text>
</comment>
<accession>A0A9D1JAB8</accession>
<dbReference type="CDD" id="cd05233">
    <property type="entry name" value="SDR_c"/>
    <property type="match status" value="1"/>
</dbReference>
<dbReference type="Gene3D" id="3.40.50.720">
    <property type="entry name" value="NAD(P)-binding Rossmann-like Domain"/>
    <property type="match status" value="1"/>
</dbReference>
<evidence type="ECO:0000313" key="2">
    <source>
        <dbReference type="EMBL" id="HIR69799.1"/>
    </source>
</evidence>
<dbReference type="PANTHER" id="PTHR42760">
    <property type="entry name" value="SHORT-CHAIN DEHYDROGENASES/REDUCTASES FAMILY MEMBER"/>
    <property type="match status" value="1"/>
</dbReference>
<name>A0A9D1JAB8_9FIRM</name>
<evidence type="ECO:0000313" key="3">
    <source>
        <dbReference type="Proteomes" id="UP000823912"/>
    </source>
</evidence>
<dbReference type="EMBL" id="DVHM01000010">
    <property type="protein sequence ID" value="HIR69799.1"/>
    <property type="molecule type" value="Genomic_DNA"/>
</dbReference>
<dbReference type="GO" id="GO:0016616">
    <property type="term" value="F:oxidoreductase activity, acting on the CH-OH group of donors, NAD or NADP as acceptor"/>
    <property type="evidence" value="ECO:0007669"/>
    <property type="project" value="TreeGrafter"/>
</dbReference>